<accession>A0AAD8L6E5</accession>
<comment type="caution">
    <text evidence="2">The sequence shown here is derived from an EMBL/GenBank/DDBJ whole genome shotgun (WGS) entry which is preliminary data.</text>
</comment>
<dbReference type="Proteomes" id="UP001229421">
    <property type="component" value="Unassembled WGS sequence"/>
</dbReference>
<evidence type="ECO:0000313" key="3">
    <source>
        <dbReference type="Proteomes" id="UP001229421"/>
    </source>
</evidence>
<dbReference type="AlphaFoldDB" id="A0AAD8L6E5"/>
<organism evidence="2 3">
    <name type="scientific">Tagetes erecta</name>
    <name type="common">African marigold</name>
    <dbReference type="NCBI Taxonomy" id="13708"/>
    <lineage>
        <taxon>Eukaryota</taxon>
        <taxon>Viridiplantae</taxon>
        <taxon>Streptophyta</taxon>
        <taxon>Embryophyta</taxon>
        <taxon>Tracheophyta</taxon>
        <taxon>Spermatophyta</taxon>
        <taxon>Magnoliopsida</taxon>
        <taxon>eudicotyledons</taxon>
        <taxon>Gunneridae</taxon>
        <taxon>Pentapetalae</taxon>
        <taxon>asterids</taxon>
        <taxon>campanulids</taxon>
        <taxon>Asterales</taxon>
        <taxon>Asteraceae</taxon>
        <taxon>Asteroideae</taxon>
        <taxon>Heliantheae alliance</taxon>
        <taxon>Tageteae</taxon>
        <taxon>Tagetes</taxon>
    </lineage>
</organism>
<gene>
    <name evidence="2" type="ORF">QVD17_02331</name>
</gene>
<proteinExistence type="predicted"/>
<protein>
    <submittedName>
        <fullName evidence="2">Uncharacterized protein</fullName>
    </submittedName>
</protein>
<feature type="compositionally biased region" description="Low complexity" evidence="1">
    <location>
        <begin position="168"/>
        <end position="183"/>
    </location>
</feature>
<name>A0AAD8L6E5_TARER</name>
<keyword evidence="3" id="KW-1185">Reference proteome</keyword>
<sequence>MTLNLAGKCSFVLTAETYFESKILFILGISFNGKTDKNNTGPSLGTKRSPDHFLEKATEMDCILMGDYLELNDLVDPVSCSSSSTSVSSCLTMTSEECFDSMDLLQALEDDNSIIDQEMKHSGFKFNVSAPVMSKEVVLHTSTSVSLRNNKERKPSVEETVKPENRIGSASNGVNTTSSSSSSKIRTKEGDNEHVSWTKRRKMIKYLCVLAF</sequence>
<evidence type="ECO:0000313" key="2">
    <source>
        <dbReference type="EMBL" id="KAK1436550.1"/>
    </source>
</evidence>
<feature type="compositionally biased region" description="Basic and acidic residues" evidence="1">
    <location>
        <begin position="149"/>
        <end position="165"/>
    </location>
</feature>
<reference evidence="2" key="1">
    <citation type="journal article" date="2023" name="bioRxiv">
        <title>Improved chromosome-level genome assembly for marigold (Tagetes erecta).</title>
        <authorList>
            <person name="Jiang F."/>
            <person name="Yuan L."/>
            <person name="Wang S."/>
            <person name="Wang H."/>
            <person name="Xu D."/>
            <person name="Wang A."/>
            <person name="Fan W."/>
        </authorList>
    </citation>
    <scope>NUCLEOTIDE SEQUENCE</scope>
    <source>
        <strain evidence="2">WSJ</strain>
        <tissue evidence="2">Leaf</tissue>
    </source>
</reference>
<feature type="region of interest" description="Disordered" evidence="1">
    <location>
        <begin position="148"/>
        <end position="194"/>
    </location>
</feature>
<dbReference type="EMBL" id="JAUHHV010000001">
    <property type="protein sequence ID" value="KAK1436550.1"/>
    <property type="molecule type" value="Genomic_DNA"/>
</dbReference>
<evidence type="ECO:0000256" key="1">
    <source>
        <dbReference type="SAM" id="MobiDB-lite"/>
    </source>
</evidence>